<evidence type="ECO:0000259" key="7">
    <source>
        <dbReference type="PROSITE" id="PS51123"/>
    </source>
</evidence>
<evidence type="ECO:0000313" key="8">
    <source>
        <dbReference type="EMBL" id="BBU21406.1"/>
    </source>
</evidence>
<name>A0AAD1GY59_MYCXE</name>
<dbReference type="SUPFAM" id="SSF103088">
    <property type="entry name" value="OmpA-like"/>
    <property type="match status" value="1"/>
</dbReference>
<evidence type="ECO:0000313" key="9">
    <source>
        <dbReference type="Proteomes" id="UP000464624"/>
    </source>
</evidence>
<dbReference type="AlphaFoldDB" id="A0AAD1GY59"/>
<dbReference type="InterPro" id="IPR036737">
    <property type="entry name" value="OmpA-like_sf"/>
</dbReference>
<accession>A0AAD1GY59</accession>
<keyword evidence="6" id="KW-0812">Transmembrane</keyword>
<dbReference type="PANTHER" id="PTHR30329:SF21">
    <property type="entry name" value="LIPOPROTEIN YIAD-RELATED"/>
    <property type="match status" value="1"/>
</dbReference>
<evidence type="ECO:0000256" key="5">
    <source>
        <dbReference type="SAM" id="MobiDB-lite"/>
    </source>
</evidence>
<evidence type="ECO:0000256" key="2">
    <source>
        <dbReference type="ARBA" id="ARBA00023136"/>
    </source>
</evidence>
<dbReference type="Pfam" id="PF00691">
    <property type="entry name" value="OmpA"/>
    <property type="match status" value="1"/>
</dbReference>
<keyword evidence="2 4" id="KW-0472">Membrane</keyword>
<dbReference type="EMBL" id="AP022314">
    <property type="protein sequence ID" value="BBU21406.1"/>
    <property type="molecule type" value="Genomic_DNA"/>
</dbReference>
<dbReference type="PRINTS" id="PR01021">
    <property type="entry name" value="OMPADOMAIN"/>
</dbReference>
<feature type="region of interest" description="Disordered" evidence="5">
    <location>
        <begin position="55"/>
        <end position="75"/>
    </location>
</feature>
<feature type="transmembrane region" description="Helical" evidence="6">
    <location>
        <begin position="24"/>
        <end position="47"/>
    </location>
</feature>
<dbReference type="PRINTS" id="PR01023">
    <property type="entry name" value="NAFLGMOTY"/>
</dbReference>
<gene>
    <name evidence="8" type="primary">arfA</name>
    <name evidence="8" type="ORF">MYXE_11950</name>
</gene>
<keyword evidence="3" id="KW-0998">Cell outer membrane</keyword>
<evidence type="ECO:0000256" key="4">
    <source>
        <dbReference type="PROSITE-ProRule" id="PRU00473"/>
    </source>
</evidence>
<dbReference type="CDD" id="cd07185">
    <property type="entry name" value="OmpA_C-like"/>
    <property type="match status" value="1"/>
</dbReference>
<dbReference type="InterPro" id="IPR006665">
    <property type="entry name" value="OmpA-like"/>
</dbReference>
<reference evidence="8 9" key="1">
    <citation type="submission" date="2019-12" db="EMBL/GenBank/DDBJ databases">
        <title>Complete genome sequence of Mycolicibacterium xenopi str. JCM15661T.</title>
        <authorList>
            <person name="Yoshida M."/>
            <person name="Fukano H."/>
            <person name="Asakura T."/>
            <person name="Hoshino Y."/>
        </authorList>
    </citation>
    <scope>NUCLEOTIDE SEQUENCE [LARGE SCALE GENOMIC DNA]</scope>
    <source>
        <strain evidence="8 9">JCM 15661T</strain>
    </source>
</reference>
<dbReference type="Proteomes" id="UP000464624">
    <property type="component" value="Chromosome"/>
</dbReference>
<proteinExistence type="predicted"/>
<protein>
    <submittedName>
        <fullName evidence="8">Peptidoglycan-binding protein ArfA</fullName>
    </submittedName>
</protein>
<dbReference type="GO" id="GO:0009279">
    <property type="term" value="C:cell outer membrane"/>
    <property type="evidence" value="ECO:0007669"/>
    <property type="project" value="UniProtKB-SubCell"/>
</dbReference>
<evidence type="ECO:0000256" key="1">
    <source>
        <dbReference type="ARBA" id="ARBA00004442"/>
    </source>
</evidence>
<dbReference type="RefSeq" id="WP_085194642.1">
    <property type="nucleotide sequence ID" value="NZ_AP022314.1"/>
</dbReference>
<sequence>MAGSGEAPANTQWRRAAKFYRCPLGIAWLIAVVIIPLLLTVIGYGLAERSRSQAAGPVAKVPGETHTSVARPVPKPPRVPVISLAPLSVVRKGNDITLRGEFPDDMAKSALLEAVKSSVGPDVNVVDKITINPNVNALDCSDAGPVFSAAASIRDFQLTVDGDTITLAGTAATNDQGDAVEQAAEDAWPNLNIVDKMEVSGPVAPTAACADLQQAVNRVLPTPITFPTNSFTLTPDDEQKLTQVADKLKSCPGAHITVNGYSDNTGDDAVNVSLSDNRANSVADFLIAKGVTGDRITAKGMGAANPVAGNDTPEGRARNRRVEIVVS</sequence>
<evidence type="ECO:0000256" key="6">
    <source>
        <dbReference type="SAM" id="Phobius"/>
    </source>
</evidence>
<comment type="subcellular location">
    <subcellularLocation>
        <location evidence="1">Cell outer membrane</location>
    </subcellularLocation>
</comment>
<organism evidence="8 9">
    <name type="scientific">Mycobacterium xenopi</name>
    <dbReference type="NCBI Taxonomy" id="1789"/>
    <lineage>
        <taxon>Bacteria</taxon>
        <taxon>Bacillati</taxon>
        <taxon>Actinomycetota</taxon>
        <taxon>Actinomycetes</taxon>
        <taxon>Mycobacteriales</taxon>
        <taxon>Mycobacteriaceae</taxon>
        <taxon>Mycobacterium</taxon>
    </lineage>
</organism>
<dbReference type="KEGG" id="mxe:MYXE_11950"/>
<dbReference type="Gene3D" id="3.40.1520.20">
    <property type="match status" value="1"/>
</dbReference>
<dbReference type="PROSITE" id="PS51123">
    <property type="entry name" value="OMPA_2"/>
    <property type="match status" value="1"/>
</dbReference>
<dbReference type="Gene3D" id="3.30.1330.60">
    <property type="entry name" value="OmpA-like domain"/>
    <property type="match status" value="1"/>
</dbReference>
<dbReference type="Pfam" id="PF21923">
    <property type="entry name" value="BON_like"/>
    <property type="match status" value="1"/>
</dbReference>
<keyword evidence="6" id="KW-1133">Transmembrane helix</keyword>
<evidence type="ECO:0000256" key="3">
    <source>
        <dbReference type="ARBA" id="ARBA00023237"/>
    </source>
</evidence>
<feature type="domain" description="OmpA-like" evidence="7">
    <location>
        <begin position="213"/>
        <end position="327"/>
    </location>
</feature>
<dbReference type="InterPro" id="IPR006664">
    <property type="entry name" value="OMP_bac"/>
</dbReference>
<dbReference type="InterPro" id="IPR054121">
    <property type="entry name" value="ArfA_BON-like"/>
</dbReference>
<dbReference type="InterPro" id="IPR050330">
    <property type="entry name" value="Bact_OuterMem_StrucFunc"/>
</dbReference>
<dbReference type="PANTHER" id="PTHR30329">
    <property type="entry name" value="STATOR ELEMENT OF FLAGELLAR MOTOR COMPLEX"/>
    <property type="match status" value="1"/>
</dbReference>